<protein>
    <submittedName>
        <fullName evidence="1">Uncharacterized protein</fullName>
    </submittedName>
</protein>
<sequence length="239" mass="26912">MLVPTEVYCTRWFTAPLHPENVGSNLGYIAQGGLELHLTLSILVPTWEYLGSNLGYIAQGGLELHLTLRMLVPTEVYCTRWFRSSLDHRSILPRVSWFQPGSILVPTWGILHKVVYSSTSPRVSWFQPGVYCTRWFRAPSHPECLGSNLRYIAQGGLQLHLTLSVLVPTWGILHKVVYSSISPRVSWFQPGVYCTRWFTAPPHPENVGSNLGYIAQGGLQLHLTQSILVPTWGILHKVV</sequence>
<reference evidence="1" key="1">
    <citation type="journal article" date="2023" name="G3 (Bethesda)">
        <title>A reference genome for the long-term kleptoplast-retaining sea slug Elysia crispata morphotype clarki.</title>
        <authorList>
            <person name="Eastman K.E."/>
            <person name="Pendleton A.L."/>
            <person name="Shaikh M.A."/>
            <person name="Suttiyut T."/>
            <person name="Ogas R."/>
            <person name="Tomko P."/>
            <person name="Gavelis G."/>
            <person name="Widhalm J.R."/>
            <person name="Wisecaver J.H."/>
        </authorList>
    </citation>
    <scope>NUCLEOTIDE SEQUENCE</scope>
    <source>
        <strain evidence="1">ECLA1</strain>
    </source>
</reference>
<comment type="caution">
    <text evidence="1">The sequence shown here is derived from an EMBL/GenBank/DDBJ whole genome shotgun (WGS) entry which is preliminary data.</text>
</comment>
<dbReference type="AlphaFoldDB" id="A0AAE1A4C9"/>
<accession>A0AAE1A4C9</accession>
<keyword evidence="2" id="KW-1185">Reference proteome</keyword>
<evidence type="ECO:0000313" key="2">
    <source>
        <dbReference type="Proteomes" id="UP001283361"/>
    </source>
</evidence>
<evidence type="ECO:0000313" key="1">
    <source>
        <dbReference type="EMBL" id="KAK3780757.1"/>
    </source>
</evidence>
<organism evidence="1 2">
    <name type="scientific">Elysia crispata</name>
    <name type="common">lettuce slug</name>
    <dbReference type="NCBI Taxonomy" id="231223"/>
    <lineage>
        <taxon>Eukaryota</taxon>
        <taxon>Metazoa</taxon>
        <taxon>Spiralia</taxon>
        <taxon>Lophotrochozoa</taxon>
        <taxon>Mollusca</taxon>
        <taxon>Gastropoda</taxon>
        <taxon>Heterobranchia</taxon>
        <taxon>Euthyneura</taxon>
        <taxon>Panpulmonata</taxon>
        <taxon>Sacoglossa</taxon>
        <taxon>Placobranchoidea</taxon>
        <taxon>Plakobranchidae</taxon>
        <taxon>Elysia</taxon>
    </lineage>
</organism>
<dbReference type="Proteomes" id="UP001283361">
    <property type="component" value="Unassembled WGS sequence"/>
</dbReference>
<gene>
    <name evidence="1" type="ORF">RRG08_001863</name>
</gene>
<dbReference type="EMBL" id="JAWDGP010002685">
    <property type="protein sequence ID" value="KAK3780757.1"/>
    <property type="molecule type" value="Genomic_DNA"/>
</dbReference>
<name>A0AAE1A4C9_9GAST</name>
<proteinExistence type="predicted"/>